<dbReference type="Gene3D" id="3.30.420.10">
    <property type="entry name" value="Ribonuclease H-like superfamily/Ribonuclease H"/>
    <property type="match status" value="1"/>
</dbReference>
<dbReference type="InterPro" id="IPR012337">
    <property type="entry name" value="RNaseH-like_sf"/>
</dbReference>
<sequence>MAVKTKRLKVYFDGGCRPNPGAMEAAVVIRGVAHISTGIGVGTNCDAEWLALILALKVAQDSGVEDFELLGDSAVVVAQARREQKCRGADLQRHFDAFAALVGERAWPRVKKIARAQNLAGIALVRLHER</sequence>
<dbReference type="InterPro" id="IPR002156">
    <property type="entry name" value="RNaseH_domain"/>
</dbReference>
<organism evidence="2 3">
    <name type="scientific">Sphingomonas paeninsulae</name>
    <dbReference type="NCBI Taxonomy" id="2319844"/>
    <lineage>
        <taxon>Bacteria</taxon>
        <taxon>Pseudomonadati</taxon>
        <taxon>Pseudomonadota</taxon>
        <taxon>Alphaproteobacteria</taxon>
        <taxon>Sphingomonadales</taxon>
        <taxon>Sphingomonadaceae</taxon>
        <taxon>Sphingomonas</taxon>
    </lineage>
</organism>
<dbReference type="PROSITE" id="PS50879">
    <property type="entry name" value="RNASE_H_1"/>
    <property type="match status" value="1"/>
</dbReference>
<dbReference type="GO" id="GO:0003964">
    <property type="term" value="F:RNA-directed DNA polymerase activity"/>
    <property type="evidence" value="ECO:0007669"/>
    <property type="project" value="UniProtKB-KW"/>
</dbReference>
<dbReference type="OrthoDB" id="7508517at2"/>
<dbReference type="KEGG" id="spha:D3Y57_14920"/>
<keyword evidence="2" id="KW-0548">Nucleotidyltransferase</keyword>
<dbReference type="Proteomes" id="UP000276254">
    <property type="component" value="Chromosome"/>
</dbReference>
<proteinExistence type="predicted"/>
<protein>
    <submittedName>
        <fullName evidence="2">Reverse transcriptase-like protein</fullName>
    </submittedName>
</protein>
<keyword evidence="2" id="KW-0695">RNA-directed DNA polymerase</keyword>
<accession>A0A494TC43</accession>
<keyword evidence="3" id="KW-1185">Reference proteome</keyword>
<dbReference type="Pfam" id="PF13456">
    <property type="entry name" value="RVT_3"/>
    <property type="match status" value="1"/>
</dbReference>
<feature type="domain" description="RNase H type-1" evidence="1">
    <location>
        <begin position="4"/>
        <end position="130"/>
    </location>
</feature>
<dbReference type="InterPro" id="IPR036397">
    <property type="entry name" value="RNaseH_sf"/>
</dbReference>
<dbReference type="GO" id="GO:0004523">
    <property type="term" value="F:RNA-DNA hybrid ribonuclease activity"/>
    <property type="evidence" value="ECO:0007669"/>
    <property type="project" value="InterPro"/>
</dbReference>
<dbReference type="AlphaFoldDB" id="A0A494TC43"/>
<gene>
    <name evidence="2" type="ORF">D3Y57_14920</name>
</gene>
<keyword evidence="2" id="KW-0808">Transferase</keyword>
<evidence type="ECO:0000313" key="2">
    <source>
        <dbReference type="EMBL" id="AYJ86997.1"/>
    </source>
</evidence>
<dbReference type="GO" id="GO:0003676">
    <property type="term" value="F:nucleic acid binding"/>
    <property type="evidence" value="ECO:0007669"/>
    <property type="project" value="InterPro"/>
</dbReference>
<dbReference type="EMBL" id="CP032829">
    <property type="protein sequence ID" value="AYJ86997.1"/>
    <property type="molecule type" value="Genomic_DNA"/>
</dbReference>
<reference evidence="2 3" key="1">
    <citation type="submission" date="2018-09" db="EMBL/GenBank/DDBJ databases">
        <title>Sphingomonas peninsula sp. nov., isolated from fildes peninsula, Antarctic soil.</title>
        <authorList>
            <person name="Yingchao G."/>
        </authorList>
    </citation>
    <scope>NUCLEOTIDE SEQUENCE [LARGE SCALE GENOMIC DNA]</scope>
    <source>
        <strain evidence="2 3">YZ-8</strain>
    </source>
</reference>
<evidence type="ECO:0000259" key="1">
    <source>
        <dbReference type="PROSITE" id="PS50879"/>
    </source>
</evidence>
<dbReference type="SUPFAM" id="SSF53098">
    <property type="entry name" value="Ribonuclease H-like"/>
    <property type="match status" value="1"/>
</dbReference>
<dbReference type="RefSeq" id="WP_121153846.1">
    <property type="nucleotide sequence ID" value="NZ_CP032829.1"/>
</dbReference>
<name>A0A494TC43_SPHPE</name>
<evidence type="ECO:0000313" key="3">
    <source>
        <dbReference type="Proteomes" id="UP000276254"/>
    </source>
</evidence>